<proteinExistence type="predicted"/>
<dbReference type="Proteomes" id="UP000565754">
    <property type="component" value="Unassembled WGS sequence"/>
</dbReference>
<accession>A0A7L1DWV1</accession>
<keyword evidence="2" id="KW-0732">Signal</keyword>
<name>A0A7L1DWV1_OENON</name>
<feature type="chain" id="PRO_5029578071" evidence="2">
    <location>
        <begin position="20"/>
        <end position="98"/>
    </location>
</feature>
<dbReference type="InterPro" id="IPR018154">
    <property type="entry name" value="TLV/ENV_coat_polyprotein"/>
</dbReference>
<feature type="signal peptide" evidence="2">
    <location>
        <begin position="1"/>
        <end position="19"/>
    </location>
</feature>
<dbReference type="Pfam" id="PF00429">
    <property type="entry name" value="TLV_coat"/>
    <property type="match status" value="1"/>
</dbReference>
<dbReference type="SUPFAM" id="SSF58069">
    <property type="entry name" value="Virus ectodomain"/>
    <property type="match status" value="1"/>
</dbReference>
<comment type="caution">
    <text evidence="3">The sequence shown here is derived from an EMBL/GenBank/DDBJ whole genome shotgun (WGS) entry which is preliminary data.</text>
</comment>
<dbReference type="PANTHER" id="PTHR10424:SF73">
    <property type="entry name" value="ENDOGENOUS RETROVIRUS GROUP FC1 ENV POLYPROTEIN-RELATED"/>
    <property type="match status" value="1"/>
</dbReference>
<evidence type="ECO:0000313" key="3">
    <source>
        <dbReference type="EMBL" id="NXM81672.1"/>
    </source>
</evidence>
<evidence type="ECO:0000256" key="1">
    <source>
        <dbReference type="ARBA" id="ARBA00023157"/>
    </source>
</evidence>
<protein>
    <submittedName>
        <fullName evidence="3">ERVV2 protein</fullName>
    </submittedName>
</protein>
<dbReference type="EMBL" id="VXBF01002646">
    <property type="protein sequence ID" value="NXM81672.1"/>
    <property type="molecule type" value="Genomic_DNA"/>
</dbReference>
<dbReference type="Gene3D" id="1.10.287.210">
    <property type="match status" value="1"/>
</dbReference>
<sequence>TKFHCFIRWFLSWLGVNELEKTVVNISATIEYIENCTIDAIIALQKEVKSLSQVVLQNRMALDLPLASQAGVCTVINTTCCVYIDQTGSVYRCPGNLE</sequence>
<keyword evidence="1" id="KW-1015">Disulfide bond</keyword>
<dbReference type="AlphaFoldDB" id="A0A7L1DWV1"/>
<evidence type="ECO:0000313" key="4">
    <source>
        <dbReference type="Proteomes" id="UP000565754"/>
    </source>
</evidence>
<feature type="non-terminal residue" evidence="3">
    <location>
        <position position="1"/>
    </location>
</feature>
<keyword evidence="4" id="KW-1185">Reference proteome</keyword>
<organism evidence="3 4">
    <name type="scientific">Oenanthe oenanthe</name>
    <name type="common">Northern wheatear</name>
    <dbReference type="NCBI Taxonomy" id="279966"/>
    <lineage>
        <taxon>Eukaryota</taxon>
        <taxon>Metazoa</taxon>
        <taxon>Chordata</taxon>
        <taxon>Craniata</taxon>
        <taxon>Vertebrata</taxon>
        <taxon>Euteleostomi</taxon>
        <taxon>Archelosauria</taxon>
        <taxon>Archosauria</taxon>
        <taxon>Dinosauria</taxon>
        <taxon>Saurischia</taxon>
        <taxon>Theropoda</taxon>
        <taxon>Coelurosauria</taxon>
        <taxon>Aves</taxon>
        <taxon>Neognathae</taxon>
        <taxon>Neoaves</taxon>
        <taxon>Telluraves</taxon>
        <taxon>Australaves</taxon>
        <taxon>Passeriformes</taxon>
        <taxon>Muscicapidae</taxon>
        <taxon>Oenanthe</taxon>
    </lineage>
</organism>
<gene>
    <name evidence="3" type="primary">Ervv2_2</name>
    <name evidence="3" type="ORF">OENOEN_R15047</name>
</gene>
<reference evidence="3 4" key="1">
    <citation type="submission" date="2019-09" db="EMBL/GenBank/DDBJ databases">
        <title>Bird 10,000 Genomes (B10K) Project - Family phase.</title>
        <authorList>
            <person name="Zhang G."/>
        </authorList>
    </citation>
    <scope>NUCLEOTIDE SEQUENCE [LARGE SCALE GENOMIC DNA]</scope>
    <source>
        <strain evidence="3">B10K-DU-001-74</strain>
        <tissue evidence="3">Muscle</tissue>
    </source>
</reference>
<dbReference type="PANTHER" id="PTHR10424">
    <property type="entry name" value="VIRAL ENVELOPE PROTEIN"/>
    <property type="match status" value="1"/>
</dbReference>
<feature type="non-terminal residue" evidence="3">
    <location>
        <position position="98"/>
    </location>
</feature>
<evidence type="ECO:0000256" key="2">
    <source>
        <dbReference type="SAM" id="SignalP"/>
    </source>
</evidence>